<reference evidence="2 3" key="1">
    <citation type="submission" date="2017-07" db="EMBL/GenBank/DDBJ databases">
        <title>Leptospira spp. isolated from tropical soils.</title>
        <authorList>
            <person name="Thibeaux R."/>
            <person name="Iraola G."/>
            <person name="Ferres I."/>
            <person name="Bierque E."/>
            <person name="Girault D."/>
            <person name="Soupe-Gilbert M.-E."/>
            <person name="Picardeau M."/>
            <person name="Goarant C."/>
        </authorList>
    </citation>
    <scope>NUCLEOTIDE SEQUENCE [LARGE SCALE GENOMIC DNA]</scope>
    <source>
        <strain evidence="2 3">MCA1-C-A1</strain>
    </source>
</reference>
<organism evidence="2 3">
    <name type="scientific">Leptospira hartskeerlii</name>
    <dbReference type="NCBI Taxonomy" id="2023177"/>
    <lineage>
        <taxon>Bacteria</taxon>
        <taxon>Pseudomonadati</taxon>
        <taxon>Spirochaetota</taxon>
        <taxon>Spirochaetia</taxon>
        <taxon>Leptospirales</taxon>
        <taxon>Leptospiraceae</taxon>
        <taxon>Leptospira</taxon>
    </lineage>
</organism>
<dbReference type="GO" id="GO:0016853">
    <property type="term" value="F:isomerase activity"/>
    <property type="evidence" value="ECO:0007669"/>
    <property type="project" value="UniProtKB-KW"/>
</dbReference>
<feature type="domain" description="Thioredoxin" evidence="1">
    <location>
        <begin position="15"/>
        <end position="169"/>
    </location>
</feature>
<dbReference type="PANTHER" id="PTHR42852">
    <property type="entry name" value="THIOL:DISULFIDE INTERCHANGE PROTEIN DSBE"/>
    <property type="match status" value="1"/>
</dbReference>
<dbReference type="AlphaFoldDB" id="A0A2M9XH77"/>
<gene>
    <name evidence="2" type="ORF">CH357_05420</name>
</gene>
<dbReference type="EMBL" id="NPDN01000002">
    <property type="protein sequence ID" value="PJZ26922.1"/>
    <property type="molecule type" value="Genomic_DNA"/>
</dbReference>
<dbReference type="InterPro" id="IPR013766">
    <property type="entry name" value="Thioredoxin_domain"/>
</dbReference>
<evidence type="ECO:0000313" key="3">
    <source>
        <dbReference type="Proteomes" id="UP000232196"/>
    </source>
</evidence>
<dbReference type="InterPro" id="IPR036249">
    <property type="entry name" value="Thioredoxin-like_sf"/>
</dbReference>
<dbReference type="OrthoDB" id="9809733at2"/>
<sequence length="171" mass="19305">MNKNVKAGFQYGGALALLLSATFFLAWFRALDTEPVVSLDGKEFRTPIGEKANIKGKTTVVYFWATWCGVCNTNLPLVKWYASTLKDQNHFAFISVEEGENSSALKDYLEKQAVDFPVIVGNPMLLRDWGIRGYPSFYILDGEGKVRFAESGIMSPLGMFLRLIWARIFWS</sequence>
<dbReference type="Gene3D" id="3.40.30.10">
    <property type="entry name" value="Glutaredoxin"/>
    <property type="match status" value="1"/>
</dbReference>
<dbReference type="GO" id="GO:0016491">
    <property type="term" value="F:oxidoreductase activity"/>
    <property type="evidence" value="ECO:0007669"/>
    <property type="project" value="InterPro"/>
</dbReference>
<dbReference type="Pfam" id="PF08534">
    <property type="entry name" value="Redoxin"/>
    <property type="match status" value="1"/>
</dbReference>
<dbReference type="SUPFAM" id="SSF52833">
    <property type="entry name" value="Thioredoxin-like"/>
    <property type="match status" value="1"/>
</dbReference>
<comment type="caution">
    <text evidence="2">The sequence shown here is derived from an EMBL/GenBank/DDBJ whole genome shotgun (WGS) entry which is preliminary data.</text>
</comment>
<evidence type="ECO:0000313" key="2">
    <source>
        <dbReference type="EMBL" id="PJZ26922.1"/>
    </source>
</evidence>
<protein>
    <submittedName>
        <fullName evidence="2">Thiol-disulfide isomerase</fullName>
    </submittedName>
</protein>
<accession>A0A2M9XH77</accession>
<keyword evidence="3" id="KW-1185">Reference proteome</keyword>
<dbReference type="InterPro" id="IPR050553">
    <property type="entry name" value="Thioredoxin_ResA/DsbE_sf"/>
</dbReference>
<keyword evidence="2" id="KW-0413">Isomerase</keyword>
<dbReference type="InterPro" id="IPR013740">
    <property type="entry name" value="Redoxin"/>
</dbReference>
<evidence type="ECO:0000259" key="1">
    <source>
        <dbReference type="PROSITE" id="PS51352"/>
    </source>
</evidence>
<dbReference type="RefSeq" id="WP_100705715.1">
    <property type="nucleotide sequence ID" value="NZ_NPDL01000002.1"/>
</dbReference>
<dbReference type="PANTHER" id="PTHR42852:SF17">
    <property type="entry name" value="THIOREDOXIN-LIKE PROTEIN HI_1115"/>
    <property type="match status" value="1"/>
</dbReference>
<dbReference type="Proteomes" id="UP000232196">
    <property type="component" value="Unassembled WGS sequence"/>
</dbReference>
<proteinExistence type="predicted"/>
<name>A0A2M9XH77_9LEPT</name>
<dbReference type="PROSITE" id="PS51352">
    <property type="entry name" value="THIOREDOXIN_2"/>
    <property type="match status" value="1"/>
</dbReference>